<name>A0A5B6W8Y6_9ROSI</name>
<accession>A0A5B6W8Y6</accession>
<gene>
    <name evidence="2" type="ORF">EPI10_011476</name>
</gene>
<evidence type="ECO:0000313" key="2">
    <source>
        <dbReference type="EMBL" id="KAA3477597.1"/>
    </source>
</evidence>
<protein>
    <submittedName>
        <fullName evidence="2">Bromodomain-containing protein</fullName>
    </submittedName>
</protein>
<feature type="region of interest" description="Disordered" evidence="1">
    <location>
        <begin position="1"/>
        <end position="20"/>
    </location>
</feature>
<dbReference type="Proteomes" id="UP000325315">
    <property type="component" value="Unassembled WGS sequence"/>
</dbReference>
<dbReference type="AlphaFoldDB" id="A0A5B6W8Y6"/>
<reference evidence="3" key="1">
    <citation type="journal article" date="2019" name="Plant Biotechnol. J.">
        <title>Genome sequencing of the Australian wild diploid species Gossypium australe highlights disease resistance and delayed gland morphogenesis.</title>
        <authorList>
            <person name="Cai Y."/>
            <person name="Cai X."/>
            <person name="Wang Q."/>
            <person name="Wang P."/>
            <person name="Zhang Y."/>
            <person name="Cai C."/>
            <person name="Xu Y."/>
            <person name="Wang K."/>
            <person name="Zhou Z."/>
            <person name="Wang C."/>
            <person name="Geng S."/>
            <person name="Li B."/>
            <person name="Dong Q."/>
            <person name="Hou Y."/>
            <person name="Wang H."/>
            <person name="Ai P."/>
            <person name="Liu Z."/>
            <person name="Yi F."/>
            <person name="Sun M."/>
            <person name="An G."/>
            <person name="Cheng J."/>
            <person name="Zhang Y."/>
            <person name="Shi Q."/>
            <person name="Xie Y."/>
            <person name="Shi X."/>
            <person name="Chang Y."/>
            <person name="Huang F."/>
            <person name="Chen Y."/>
            <person name="Hong S."/>
            <person name="Mi L."/>
            <person name="Sun Q."/>
            <person name="Zhang L."/>
            <person name="Zhou B."/>
            <person name="Peng R."/>
            <person name="Zhang X."/>
            <person name="Liu F."/>
        </authorList>
    </citation>
    <scope>NUCLEOTIDE SEQUENCE [LARGE SCALE GENOMIC DNA]</scope>
    <source>
        <strain evidence="3">cv. PA1801</strain>
    </source>
</reference>
<dbReference type="CDD" id="cd00303">
    <property type="entry name" value="retropepsin_like"/>
    <property type="match status" value="1"/>
</dbReference>
<sequence length="265" mass="30047">MEEKSVPVAKPENTPHSKLVPKNIQLPSRMEDEEEFVSFLNLFKSFNVNLPLLELTDKIPKYAKDLKEIMSRHKKLKKGEQINIDASCSAIIAQNIAPKLKDSKSFTIPVDIGNKHFIKAFCDLGASINLMPLSTKLKLRLGELKNMTIILQLVNRSLVHPKGMLEDVLVKVRDFIIPINFVVLDFEEDQDIPILLGWPFLATPKSTINLEKNEVIMKTDGEIEIFKCGHDSQNTEHENKIRDDCYIISFSTPNNLGQSYNSSSI</sequence>
<dbReference type="InterPro" id="IPR021109">
    <property type="entry name" value="Peptidase_aspartic_dom_sf"/>
</dbReference>
<dbReference type="OrthoDB" id="1702682at2759"/>
<dbReference type="PANTHER" id="PTHR33067">
    <property type="entry name" value="RNA-DIRECTED DNA POLYMERASE-RELATED"/>
    <property type="match status" value="1"/>
</dbReference>
<dbReference type="EMBL" id="SMMG02000004">
    <property type="protein sequence ID" value="KAA3477597.1"/>
    <property type="molecule type" value="Genomic_DNA"/>
</dbReference>
<evidence type="ECO:0000256" key="1">
    <source>
        <dbReference type="SAM" id="MobiDB-lite"/>
    </source>
</evidence>
<proteinExistence type="predicted"/>
<organism evidence="2 3">
    <name type="scientific">Gossypium australe</name>
    <dbReference type="NCBI Taxonomy" id="47621"/>
    <lineage>
        <taxon>Eukaryota</taxon>
        <taxon>Viridiplantae</taxon>
        <taxon>Streptophyta</taxon>
        <taxon>Embryophyta</taxon>
        <taxon>Tracheophyta</taxon>
        <taxon>Spermatophyta</taxon>
        <taxon>Magnoliopsida</taxon>
        <taxon>eudicotyledons</taxon>
        <taxon>Gunneridae</taxon>
        <taxon>Pentapetalae</taxon>
        <taxon>rosids</taxon>
        <taxon>malvids</taxon>
        <taxon>Malvales</taxon>
        <taxon>Malvaceae</taxon>
        <taxon>Malvoideae</taxon>
        <taxon>Gossypium</taxon>
    </lineage>
</organism>
<evidence type="ECO:0000313" key="3">
    <source>
        <dbReference type="Proteomes" id="UP000325315"/>
    </source>
</evidence>
<dbReference type="Gene3D" id="2.40.70.10">
    <property type="entry name" value="Acid Proteases"/>
    <property type="match status" value="1"/>
</dbReference>
<comment type="caution">
    <text evidence="2">The sequence shown here is derived from an EMBL/GenBank/DDBJ whole genome shotgun (WGS) entry which is preliminary data.</text>
</comment>
<keyword evidence="3" id="KW-1185">Reference proteome</keyword>
<dbReference type="PANTHER" id="PTHR33067:SF31">
    <property type="entry name" value="RNA-DIRECTED DNA POLYMERASE"/>
    <property type="match status" value="1"/>
</dbReference>